<dbReference type="OrthoDB" id="3364670at2759"/>
<dbReference type="HOGENOM" id="CLU_091791_1_0_1"/>
<reference evidence="2" key="2">
    <citation type="submission" date="2015-01" db="EMBL/GenBank/DDBJ databases">
        <title>Evolutionary Origins and Diversification of the Mycorrhizal Mutualists.</title>
        <authorList>
            <consortium name="DOE Joint Genome Institute"/>
            <consortium name="Mycorrhizal Genomics Consortium"/>
            <person name="Kohler A."/>
            <person name="Kuo A."/>
            <person name="Nagy L.G."/>
            <person name="Floudas D."/>
            <person name="Copeland A."/>
            <person name="Barry K.W."/>
            <person name="Cichocki N."/>
            <person name="Veneault-Fourrey C."/>
            <person name="LaButti K."/>
            <person name="Lindquist E.A."/>
            <person name="Lipzen A."/>
            <person name="Lundell T."/>
            <person name="Morin E."/>
            <person name="Murat C."/>
            <person name="Riley R."/>
            <person name="Ohm R."/>
            <person name="Sun H."/>
            <person name="Tunlid A."/>
            <person name="Henrissat B."/>
            <person name="Grigoriev I.V."/>
            <person name="Hibbett D.S."/>
            <person name="Martin F."/>
        </authorList>
    </citation>
    <scope>NUCLEOTIDE SEQUENCE [LARGE SCALE GENOMIC DNA]</scope>
    <source>
        <strain evidence="2">Marx 270</strain>
    </source>
</reference>
<dbReference type="PANTHER" id="PTHR33096:SF1">
    <property type="entry name" value="CXC1-LIKE CYSTEINE CLUSTER ASSOCIATED WITH KDZ TRANSPOSASES DOMAIN-CONTAINING PROTEIN"/>
    <property type="match status" value="1"/>
</dbReference>
<evidence type="ECO:0000313" key="1">
    <source>
        <dbReference type="EMBL" id="KIO10422.1"/>
    </source>
</evidence>
<organism evidence="1 2">
    <name type="scientific">Pisolithus tinctorius Marx 270</name>
    <dbReference type="NCBI Taxonomy" id="870435"/>
    <lineage>
        <taxon>Eukaryota</taxon>
        <taxon>Fungi</taxon>
        <taxon>Dikarya</taxon>
        <taxon>Basidiomycota</taxon>
        <taxon>Agaricomycotina</taxon>
        <taxon>Agaricomycetes</taxon>
        <taxon>Agaricomycetidae</taxon>
        <taxon>Boletales</taxon>
        <taxon>Sclerodermatineae</taxon>
        <taxon>Pisolithaceae</taxon>
        <taxon>Pisolithus</taxon>
    </lineage>
</organism>
<reference evidence="1 2" key="1">
    <citation type="submission" date="2014-04" db="EMBL/GenBank/DDBJ databases">
        <authorList>
            <consortium name="DOE Joint Genome Institute"/>
            <person name="Kuo A."/>
            <person name="Kohler A."/>
            <person name="Costa M.D."/>
            <person name="Nagy L.G."/>
            <person name="Floudas D."/>
            <person name="Copeland A."/>
            <person name="Barry K.W."/>
            <person name="Cichocki N."/>
            <person name="Veneault-Fourrey C."/>
            <person name="LaButti K."/>
            <person name="Lindquist E.A."/>
            <person name="Lipzen A."/>
            <person name="Lundell T."/>
            <person name="Morin E."/>
            <person name="Murat C."/>
            <person name="Sun H."/>
            <person name="Tunlid A."/>
            <person name="Henrissat B."/>
            <person name="Grigoriev I.V."/>
            <person name="Hibbett D.S."/>
            <person name="Martin F."/>
            <person name="Nordberg H.P."/>
            <person name="Cantor M.N."/>
            <person name="Hua S.X."/>
        </authorList>
    </citation>
    <scope>NUCLEOTIDE SEQUENCE [LARGE SCALE GENOMIC DNA]</scope>
    <source>
        <strain evidence="1 2">Marx 270</strain>
    </source>
</reference>
<dbReference type="STRING" id="870435.A0A0C3KLE4"/>
<dbReference type="EMBL" id="KN831952">
    <property type="protein sequence ID" value="KIO10422.1"/>
    <property type="molecule type" value="Genomic_DNA"/>
</dbReference>
<dbReference type="PANTHER" id="PTHR33096">
    <property type="entry name" value="CXC2 DOMAIN-CONTAINING PROTEIN"/>
    <property type="match status" value="1"/>
</dbReference>
<evidence type="ECO:0000313" key="2">
    <source>
        <dbReference type="Proteomes" id="UP000054217"/>
    </source>
</evidence>
<dbReference type="Proteomes" id="UP000054217">
    <property type="component" value="Unassembled WGS sequence"/>
</dbReference>
<gene>
    <name evidence="1" type="ORF">M404DRAFT_129755</name>
</gene>
<accession>A0A0C3KLE4</accession>
<dbReference type="Pfam" id="PF18758">
    <property type="entry name" value="KDZ"/>
    <property type="match status" value="1"/>
</dbReference>
<name>A0A0C3KLE4_PISTI</name>
<dbReference type="InterPro" id="IPR040521">
    <property type="entry name" value="KDZ"/>
</dbReference>
<evidence type="ECO:0008006" key="3">
    <source>
        <dbReference type="Google" id="ProtNLM"/>
    </source>
</evidence>
<keyword evidence="2" id="KW-1185">Reference proteome</keyword>
<dbReference type="AlphaFoldDB" id="A0A0C3KLE4"/>
<protein>
    <recommendedName>
        <fullName evidence="3">CxC2-like cysteine cluster KDZ transposase-associated domain-containing protein</fullName>
    </recommendedName>
</protein>
<proteinExistence type="predicted"/>
<dbReference type="InParanoid" id="A0A0C3KLE4"/>
<sequence length="133" mass="14992">MALLCHHDHVLWLVNMTSAGERQHYALVLVKHFCEHLPATMTVGLLYDIGCQLEHSCHKWKLLDDGILSRLKFGISVFHAYGHQWPCQLVYHPCKCVGFGLSDGEGCEQLWSSLKILIPTLQISGVSIDLLLL</sequence>